<feature type="region of interest" description="Disordered" evidence="1">
    <location>
        <begin position="100"/>
        <end position="191"/>
    </location>
</feature>
<dbReference type="EMBL" id="JAQQWK010000001">
    <property type="protein sequence ID" value="KAK8055504.1"/>
    <property type="molecule type" value="Genomic_DNA"/>
</dbReference>
<sequence length="191" mass="20570">MAKTKWWSHGRKPSTSSGENETAGTGTVTPDSEGQEPGSKSPSRFIRTLTGFRPSRSSKKDKASRGGGDDGSYAHLERPFTQQNLEHQKILNAFAFSFGSSKKQRRTSHGAHSHMSGISPCASRNTSVDGASLSATRSHGSDRRETHPRFSSSLAHNAPQEVPGEESDQERGPVHALPNAPKVARVVSNHS</sequence>
<evidence type="ECO:0000313" key="3">
    <source>
        <dbReference type="Proteomes" id="UP001444661"/>
    </source>
</evidence>
<feature type="compositionally biased region" description="Polar residues" evidence="1">
    <location>
        <begin position="122"/>
        <end position="138"/>
    </location>
</feature>
<evidence type="ECO:0000256" key="1">
    <source>
        <dbReference type="SAM" id="MobiDB-lite"/>
    </source>
</evidence>
<protein>
    <recommendedName>
        <fullName evidence="4">Myelin basic protein</fullName>
    </recommendedName>
</protein>
<feature type="region of interest" description="Disordered" evidence="1">
    <location>
        <begin position="1"/>
        <end position="81"/>
    </location>
</feature>
<comment type="caution">
    <text evidence="2">The sequence shown here is derived from an EMBL/GenBank/DDBJ whole genome shotgun (WGS) entry which is preliminary data.</text>
</comment>
<gene>
    <name evidence="2" type="ORF">PG993_000731</name>
</gene>
<accession>A0ABR1UC74</accession>
<dbReference type="Proteomes" id="UP001444661">
    <property type="component" value="Unassembled WGS sequence"/>
</dbReference>
<keyword evidence="3" id="KW-1185">Reference proteome</keyword>
<feature type="compositionally biased region" description="Basic and acidic residues" evidence="1">
    <location>
        <begin position="139"/>
        <end position="148"/>
    </location>
</feature>
<evidence type="ECO:0008006" key="4">
    <source>
        <dbReference type="Google" id="ProtNLM"/>
    </source>
</evidence>
<feature type="compositionally biased region" description="Basic residues" evidence="1">
    <location>
        <begin position="1"/>
        <end position="12"/>
    </location>
</feature>
<feature type="compositionally biased region" description="Basic residues" evidence="1">
    <location>
        <begin position="102"/>
        <end position="112"/>
    </location>
</feature>
<feature type="compositionally biased region" description="Polar residues" evidence="1">
    <location>
        <begin position="13"/>
        <end position="42"/>
    </location>
</feature>
<organism evidence="2 3">
    <name type="scientific">Apiospora rasikravindrae</name>
    <dbReference type="NCBI Taxonomy" id="990691"/>
    <lineage>
        <taxon>Eukaryota</taxon>
        <taxon>Fungi</taxon>
        <taxon>Dikarya</taxon>
        <taxon>Ascomycota</taxon>
        <taxon>Pezizomycotina</taxon>
        <taxon>Sordariomycetes</taxon>
        <taxon>Xylariomycetidae</taxon>
        <taxon>Amphisphaeriales</taxon>
        <taxon>Apiosporaceae</taxon>
        <taxon>Apiospora</taxon>
    </lineage>
</organism>
<reference evidence="2 3" key="1">
    <citation type="submission" date="2023-01" db="EMBL/GenBank/DDBJ databases">
        <title>Analysis of 21 Apiospora genomes using comparative genomics revels a genus with tremendous synthesis potential of carbohydrate active enzymes and secondary metabolites.</title>
        <authorList>
            <person name="Sorensen T."/>
        </authorList>
    </citation>
    <scope>NUCLEOTIDE SEQUENCE [LARGE SCALE GENOMIC DNA]</scope>
    <source>
        <strain evidence="2 3">CBS 33761</strain>
    </source>
</reference>
<name>A0ABR1UC74_9PEZI</name>
<proteinExistence type="predicted"/>
<evidence type="ECO:0000313" key="2">
    <source>
        <dbReference type="EMBL" id="KAK8055504.1"/>
    </source>
</evidence>
<feature type="compositionally biased region" description="Basic and acidic residues" evidence="1">
    <location>
        <begin position="58"/>
        <end position="68"/>
    </location>
</feature>